<keyword evidence="5 6" id="KW-0472">Membrane</keyword>
<comment type="subcellular location">
    <subcellularLocation>
        <location evidence="1">Cell membrane</location>
        <topology evidence="1">Multi-pass membrane protein</topology>
    </subcellularLocation>
</comment>
<dbReference type="PANTHER" id="PTHR23513:SF11">
    <property type="entry name" value="STAPHYLOFERRIN A TRANSPORTER"/>
    <property type="match status" value="1"/>
</dbReference>
<proteinExistence type="predicted"/>
<name>A0ABS8ZI27_9PSEU</name>
<feature type="transmembrane region" description="Helical" evidence="6">
    <location>
        <begin position="218"/>
        <end position="240"/>
    </location>
</feature>
<feature type="transmembrane region" description="Helical" evidence="6">
    <location>
        <begin position="339"/>
        <end position="361"/>
    </location>
</feature>
<feature type="transmembrane region" description="Helical" evidence="6">
    <location>
        <begin position="39"/>
        <end position="60"/>
    </location>
</feature>
<keyword evidence="8" id="KW-1185">Reference proteome</keyword>
<keyword evidence="2" id="KW-1003">Cell membrane</keyword>
<dbReference type="CDD" id="cd06173">
    <property type="entry name" value="MFS_MefA_like"/>
    <property type="match status" value="1"/>
</dbReference>
<dbReference type="PANTHER" id="PTHR23513">
    <property type="entry name" value="INTEGRAL MEMBRANE EFFLUX PROTEIN-RELATED"/>
    <property type="match status" value="1"/>
</dbReference>
<feature type="transmembrane region" description="Helical" evidence="6">
    <location>
        <begin position="305"/>
        <end position="327"/>
    </location>
</feature>
<keyword evidence="4 6" id="KW-1133">Transmembrane helix</keyword>
<feature type="transmembrane region" description="Helical" evidence="6">
    <location>
        <begin position="163"/>
        <end position="181"/>
    </location>
</feature>
<comment type="caution">
    <text evidence="7">The sequence shown here is derived from an EMBL/GenBank/DDBJ whole genome shotgun (WGS) entry which is preliminary data.</text>
</comment>
<feature type="transmembrane region" description="Helical" evidence="6">
    <location>
        <begin position="246"/>
        <end position="268"/>
    </location>
</feature>
<feature type="transmembrane region" description="Helical" evidence="6">
    <location>
        <begin position="280"/>
        <end position="299"/>
    </location>
</feature>
<accession>A0ABS8ZI27</accession>
<gene>
    <name evidence="7" type="ORF">LWC34_29985</name>
</gene>
<evidence type="ECO:0000256" key="1">
    <source>
        <dbReference type="ARBA" id="ARBA00004651"/>
    </source>
</evidence>
<dbReference type="Gene3D" id="1.20.1250.20">
    <property type="entry name" value="MFS general substrate transporter like domains"/>
    <property type="match status" value="1"/>
</dbReference>
<protein>
    <submittedName>
        <fullName evidence="7">MFS transporter</fullName>
    </submittedName>
</protein>
<evidence type="ECO:0000256" key="4">
    <source>
        <dbReference type="ARBA" id="ARBA00022989"/>
    </source>
</evidence>
<evidence type="ECO:0000256" key="3">
    <source>
        <dbReference type="ARBA" id="ARBA00022692"/>
    </source>
</evidence>
<evidence type="ECO:0000256" key="6">
    <source>
        <dbReference type="SAM" id="Phobius"/>
    </source>
</evidence>
<evidence type="ECO:0000256" key="2">
    <source>
        <dbReference type="ARBA" id="ARBA00022475"/>
    </source>
</evidence>
<dbReference type="InterPro" id="IPR011701">
    <property type="entry name" value="MFS"/>
</dbReference>
<reference evidence="7 8" key="1">
    <citation type="submission" date="2021-12" db="EMBL/GenBank/DDBJ databases">
        <title>Genome sequence of Kibdelosporangium philippinense ATCC 49844.</title>
        <authorList>
            <person name="Fedorov E.A."/>
            <person name="Omeragic M."/>
            <person name="Shalygina K.F."/>
            <person name="Maclea K.S."/>
        </authorList>
    </citation>
    <scope>NUCLEOTIDE SEQUENCE [LARGE SCALE GENOMIC DNA]</scope>
    <source>
        <strain evidence="7 8">ATCC 49844</strain>
    </source>
</reference>
<feature type="transmembrane region" description="Helical" evidence="6">
    <location>
        <begin position="367"/>
        <end position="388"/>
    </location>
</feature>
<dbReference type="EMBL" id="JAJVCN010000002">
    <property type="protein sequence ID" value="MCE7007029.1"/>
    <property type="molecule type" value="Genomic_DNA"/>
</dbReference>
<organism evidence="7 8">
    <name type="scientific">Kibdelosporangium philippinense</name>
    <dbReference type="NCBI Taxonomy" id="211113"/>
    <lineage>
        <taxon>Bacteria</taxon>
        <taxon>Bacillati</taxon>
        <taxon>Actinomycetota</taxon>
        <taxon>Actinomycetes</taxon>
        <taxon>Pseudonocardiales</taxon>
        <taxon>Pseudonocardiaceae</taxon>
        <taxon>Kibdelosporangium</taxon>
    </lineage>
</organism>
<dbReference type="InterPro" id="IPR036259">
    <property type="entry name" value="MFS_trans_sf"/>
</dbReference>
<evidence type="ECO:0000256" key="5">
    <source>
        <dbReference type="ARBA" id="ARBA00023136"/>
    </source>
</evidence>
<evidence type="ECO:0000313" key="8">
    <source>
        <dbReference type="Proteomes" id="UP001521150"/>
    </source>
</evidence>
<dbReference type="Proteomes" id="UP001521150">
    <property type="component" value="Unassembled WGS sequence"/>
</dbReference>
<sequence>MLGVREFRAMWTAELLSIAGDQLARVALSVLVFQRTASAFLTGLTYALTFVPALVGGILLSSLGDRYPRRDVMVVADLVRAVLVGFMAVPGVPLWPLCTLVAVVTLLNGPFKAAQHALLPDVLSGSKYTVGMAIRNITNQLAQLLGFAGGGALVSAINPSVGLALNAATFLLSAVVLRRGVGHRPAAIQRAASSGRMPFLASTTAGARVVWRDPALRVLLALCWLAGFYITPEALAAPYADSLETGALGVGLIMASDPLGSVIGGIVFGRWVPEHQQVRVIGVLGILAGVPLVFCALQPGLVTSMALFAIAGALATPYTIQGTASYTRKLPDAQRAQGSGLLSSGLITIQGLGALAAGVFADLVGPAHAIALAGLTGAIVAVPIAVGWRRAKRSAIEESR</sequence>
<dbReference type="SUPFAM" id="SSF103473">
    <property type="entry name" value="MFS general substrate transporter"/>
    <property type="match status" value="1"/>
</dbReference>
<keyword evidence="3 6" id="KW-0812">Transmembrane</keyword>
<evidence type="ECO:0000313" key="7">
    <source>
        <dbReference type="EMBL" id="MCE7007029.1"/>
    </source>
</evidence>
<dbReference type="Pfam" id="PF07690">
    <property type="entry name" value="MFS_1"/>
    <property type="match status" value="2"/>
</dbReference>